<dbReference type="FunFam" id="1.10.10.10:FF:000001">
    <property type="entry name" value="LysR family transcriptional regulator"/>
    <property type="match status" value="1"/>
</dbReference>
<reference evidence="7" key="1">
    <citation type="submission" date="2016-10" db="EMBL/GenBank/DDBJ databases">
        <authorList>
            <person name="Varghese N."/>
            <person name="Submissions S."/>
        </authorList>
    </citation>
    <scope>NUCLEOTIDE SEQUENCE [LARGE SCALE GENOMIC DNA]</scope>
    <source>
        <strain evidence="7">S7</strain>
    </source>
</reference>
<evidence type="ECO:0000256" key="1">
    <source>
        <dbReference type="ARBA" id="ARBA00009437"/>
    </source>
</evidence>
<keyword evidence="4" id="KW-0804">Transcription</keyword>
<proteinExistence type="inferred from homology"/>
<sequence length="292" mass="33035">MELLQLHYFKTVARLGHMTKAAEELRVAQPALSKTIARLEEDIGVPLFDRRGRKIQLNAIGKAFLKKTEIALRALEEGRKEANDLAGLENGSIYLATSNLKRLSEPLEAFLSSHPEVNFRLNQASMEEMALLIESGEIDFGFTAMPIERPGIRELPVLNVEVFLAVPPGHRFAKRHSISLSEVANEPFVGYKQDYLFQKMNNDFCRKAGFTPNVICEVEEGNDIESLVLAGVGIGFVGLCKGDEESSLVRLHIEKPVCQRTFRLVWHEKRYLSKAAQKFRDFVVHYFAEMQN</sequence>
<dbReference type="PRINTS" id="PR00039">
    <property type="entry name" value="HTHLYSR"/>
</dbReference>
<dbReference type="InterPro" id="IPR036390">
    <property type="entry name" value="WH_DNA-bd_sf"/>
</dbReference>
<dbReference type="SUPFAM" id="SSF46785">
    <property type="entry name" value="Winged helix' DNA-binding domain"/>
    <property type="match status" value="1"/>
</dbReference>
<dbReference type="Gene3D" id="3.40.190.290">
    <property type="match status" value="1"/>
</dbReference>
<evidence type="ECO:0000256" key="4">
    <source>
        <dbReference type="ARBA" id="ARBA00023163"/>
    </source>
</evidence>
<dbReference type="RefSeq" id="WP_093339917.1">
    <property type="nucleotide sequence ID" value="NZ_FOXD01000041.1"/>
</dbReference>
<evidence type="ECO:0000256" key="3">
    <source>
        <dbReference type="ARBA" id="ARBA00023125"/>
    </source>
</evidence>
<name>A0A1I5YE35_9BACI</name>
<keyword evidence="2" id="KW-0805">Transcription regulation</keyword>
<dbReference type="STRING" id="1884432.SAMN05518683_1417"/>
<dbReference type="AlphaFoldDB" id="A0A1I5YE35"/>
<dbReference type="InterPro" id="IPR036388">
    <property type="entry name" value="WH-like_DNA-bd_sf"/>
</dbReference>
<dbReference type="InterPro" id="IPR050950">
    <property type="entry name" value="HTH-type_LysR_regulators"/>
</dbReference>
<dbReference type="GO" id="GO:0003677">
    <property type="term" value="F:DNA binding"/>
    <property type="evidence" value="ECO:0007669"/>
    <property type="project" value="UniProtKB-KW"/>
</dbReference>
<accession>A0A1I5YE35</accession>
<dbReference type="InterPro" id="IPR005119">
    <property type="entry name" value="LysR_subst-bd"/>
</dbReference>
<dbReference type="Proteomes" id="UP000198892">
    <property type="component" value="Unassembled WGS sequence"/>
</dbReference>
<dbReference type="SUPFAM" id="SSF53850">
    <property type="entry name" value="Periplasmic binding protein-like II"/>
    <property type="match status" value="1"/>
</dbReference>
<protein>
    <submittedName>
        <fullName evidence="6">DNA-binding transcriptional regulator, LysR family</fullName>
    </submittedName>
</protein>
<dbReference type="PANTHER" id="PTHR30419:SF28">
    <property type="entry name" value="HTH-TYPE TRANSCRIPTIONAL REGULATOR BSDA"/>
    <property type="match status" value="1"/>
</dbReference>
<gene>
    <name evidence="6" type="ORF">SAMN05518683_1417</name>
</gene>
<comment type="similarity">
    <text evidence="1">Belongs to the LysR transcriptional regulatory family.</text>
</comment>
<evidence type="ECO:0000256" key="2">
    <source>
        <dbReference type="ARBA" id="ARBA00023015"/>
    </source>
</evidence>
<keyword evidence="7" id="KW-1185">Reference proteome</keyword>
<keyword evidence="3 6" id="KW-0238">DNA-binding</keyword>
<evidence type="ECO:0000313" key="6">
    <source>
        <dbReference type="EMBL" id="SFQ42466.1"/>
    </source>
</evidence>
<dbReference type="GO" id="GO:0005829">
    <property type="term" value="C:cytosol"/>
    <property type="evidence" value="ECO:0007669"/>
    <property type="project" value="TreeGrafter"/>
</dbReference>
<dbReference type="OrthoDB" id="9803735at2"/>
<dbReference type="PROSITE" id="PS50931">
    <property type="entry name" value="HTH_LYSR"/>
    <property type="match status" value="1"/>
</dbReference>
<dbReference type="GO" id="GO:0003700">
    <property type="term" value="F:DNA-binding transcription factor activity"/>
    <property type="evidence" value="ECO:0007669"/>
    <property type="project" value="InterPro"/>
</dbReference>
<dbReference type="Pfam" id="PF00126">
    <property type="entry name" value="HTH_1"/>
    <property type="match status" value="1"/>
</dbReference>
<dbReference type="Pfam" id="PF03466">
    <property type="entry name" value="LysR_substrate"/>
    <property type="match status" value="1"/>
</dbReference>
<dbReference type="Gene3D" id="1.10.10.10">
    <property type="entry name" value="Winged helix-like DNA-binding domain superfamily/Winged helix DNA-binding domain"/>
    <property type="match status" value="1"/>
</dbReference>
<dbReference type="PANTHER" id="PTHR30419">
    <property type="entry name" value="HTH-TYPE TRANSCRIPTIONAL REGULATOR YBHD"/>
    <property type="match status" value="1"/>
</dbReference>
<dbReference type="InterPro" id="IPR000847">
    <property type="entry name" value="LysR_HTH_N"/>
</dbReference>
<evidence type="ECO:0000259" key="5">
    <source>
        <dbReference type="PROSITE" id="PS50931"/>
    </source>
</evidence>
<feature type="domain" description="HTH lysR-type" evidence="5">
    <location>
        <begin position="1"/>
        <end position="58"/>
    </location>
</feature>
<evidence type="ECO:0000313" key="7">
    <source>
        <dbReference type="Proteomes" id="UP000198892"/>
    </source>
</evidence>
<organism evidence="6 7">
    <name type="scientific">Salibacterium halotolerans</name>
    <dbReference type="NCBI Taxonomy" id="1884432"/>
    <lineage>
        <taxon>Bacteria</taxon>
        <taxon>Bacillati</taxon>
        <taxon>Bacillota</taxon>
        <taxon>Bacilli</taxon>
        <taxon>Bacillales</taxon>
        <taxon>Bacillaceae</taxon>
    </lineage>
</organism>
<dbReference type="EMBL" id="FOXD01000041">
    <property type="protein sequence ID" value="SFQ42466.1"/>
    <property type="molecule type" value="Genomic_DNA"/>
</dbReference>